<keyword evidence="4" id="KW-0548">Nucleotidyltransferase</keyword>
<dbReference type="WBParaSite" id="nRc.2.0.1.t21086-RA">
    <property type="protein sequence ID" value="nRc.2.0.1.t21086-RA"/>
    <property type="gene ID" value="nRc.2.0.1.g21086"/>
</dbReference>
<proteinExistence type="predicted"/>
<keyword evidence="5" id="KW-0804">Transcription</keyword>
<dbReference type="InterPro" id="IPR044893">
    <property type="entry name" value="RNA_pol_Rpb1_clamp_domain"/>
</dbReference>
<protein>
    <recommendedName>
        <fullName evidence="1">DNA-directed RNA polymerase</fullName>
        <ecNumber evidence="1">2.7.7.6</ecNumber>
    </recommendedName>
</protein>
<evidence type="ECO:0000256" key="1">
    <source>
        <dbReference type="ARBA" id="ARBA00012418"/>
    </source>
</evidence>
<keyword evidence="3" id="KW-0808">Transferase</keyword>
<keyword evidence="2" id="KW-0240">DNA-directed RNA polymerase</keyword>
<dbReference type="GO" id="GO:0003899">
    <property type="term" value="F:DNA-directed RNA polymerase activity"/>
    <property type="evidence" value="ECO:0007669"/>
    <property type="project" value="UniProtKB-EC"/>
</dbReference>
<evidence type="ECO:0000313" key="6">
    <source>
        <dbReference type="Proteomes" id="UP000887565"/>
    </source>
</evidence>
<reference evidence="7" key="1">
    <citation type="submission" date="2022-11" db="UniProtKB">
        <authorList>
            <consortium name="WormBaseParasite"/>
        </authorList>
    </citation>
    <scope>IDENTIFICATION</scope>
</reference>
<dbReference type="EC" id="2.7.7.6" evidence="1"/>
<dbReference type="SUPFAM" id="SSF64484">
    <property type="entry name" value="beta and beta-prime subunits of DNA dependent RNA-polymerase"/>
    <property type="match status" value="1"/>
</dbReference>
<accession>A0A915J3T8</accession>
<dbReference type="AlphaFoldDB" id="A0A915J3T8"/>
<evidence type="ECO:0000256" key="3">
    <source>
        <dbReference type="ARBA" id="ARBA00022679"/>
    </source>
</evidence>
<dbReference type="GO" id="GO:0000428">
    <property type="term" value="C:DNA-directed RNA polymerase complex"/>
    <property type="evidence" value="ECO:0007669"/>
    <property type="project" value="UniProtKB-KW"/>
</dbReference>
<evidence type="ECO:0000313" key="7">
    <source>
        <dbReference type="WBParaSite" id="nRc.2.0.1.t21086-RA"/>
    </source>
</evidence>
<evidence type="ECO:0000256" key="5">
    <source>
        <dbReference type="ARBA" id="ARBA00023163"/>
    </source>
</evidence>
<dbReference type="Proteomes" id="UP000887565">
    <property type="component" value="Unplaced"/>
</dbReference>
<evidence type="ECO:0000256" key="2">
    <source>
        <dbReference type="ARBA" id="ARBA00022478"/>
    </source>
</evidence>
<evidence type="ECO:0000256" key="4">
    <source>
        <dbReference type="ARBA" id="ARBA00022695"/>
    </source>
</evidence>
<sequence>MATKNPLEYRTPSSYIDNLSLRIFTNEEILSSSCKEICNPQTFDQLMHPVEGGLYDPAMGIQLICE</sequence>
<organism evidence="6 7">
    <name type="scientific">Romanomermis culicivorax</name>
    <name type="common">Nematode worm</name>
    <dbReference type="NCBI Taxonomy" id="13658"/>
    <lineage>
        <taxon>Eukaryota</taxon>
        <taxon>Metazoa</taxon>
        <taxon>Ecdysozoa</taxon>
        <taxon>Nematoda</taxon>
        <taxon>Enoplea</taxon>
        <taxon>Dorylaimia</taxon>
        <taxon>Mermithida</taxon>
        <taxon>Mermithoidea</taxon>
        <taxon>Mermithidae</taxon>
        <taxon>Romanomermis</taxon>
    </lineage>
</organism>
<name>A0A915J3T8_ROMCU</name>
<keyword evidence="6" id="KW-1185">Reference proteome</keyword>
<dbReference type="Gene3D" id="4.10.860.120">
    <property type="entry name" value="RNA polymerase II, clamp domain"/>
    <property type="match status" value="1"/>
</dbReference>